<feature type="region of interest" description="Disordered" evidence="1">
    <location>
        <begin position="1"/>
        <end position="39"/>
    </location>
</feature>
<dbReference type="InterPro" id="IPR036412">
    <property type="entry name" value="HAD-like_sf"/>
</dbReference>
<dbReference type="AlphaFoldDB" id="A0AA88GQ42"/>
<dbReference type="FunFam" id="3.40.50.300:FF:000737">
    <property type="entry name" value="Bifunctional polynucleotide phosphatase/kinase"/>
    <property type="match status" value="1"/>
</dbReference>
<dbReference type="SUPFAM" id="SSF52540">
    <property type="entry name" value="P-loop containing nucleoside triphosphate hydrolases"/>
    <property type="match status" value="1"/>
</dbReference>
<protein>
    <recommendedName>
        <fullName evidence="4">Bifunctional polynucleotide phosphatase/kinase</fullName>
    </recommendedName>
</protein>
<dbReference type="NCBIfam" id="TIGR01664">
    <property type="entry name" value="DNA-3'-Pase"/>
    <property type="match status" value="1"/>
</dbReference>
<dbReference type="Proteomes" id="UP000816034">
    <property type="component" value="Unassembled WGS sequence"/>
</dbReference>
<sequence length="438" mass="50188">MPSAKDTKRKRNEYDSLEEDSSDEDGQDLSPQTKQVKTTASIGTWKEDANQELYYFIHNKFSEMKFPNNTVGIASYDFDSTLVLTKSGKQFATSADDWKLFHKNVSTKLKEEVKKNNRLLVIFTNQNGIKKGKLTKKELEKRIEGFIREAIGEDTPILVLAAMAENSQRKPCTGMWTYLEEQILPKYHKELSLDKSDSLYVGDAAGRPERKDASNKKIKKDHSCGDRKFAMNLGIKFHTPENYFLGEAEYPTWSLDGYDIKKNFENSKLTPYKKEDLISSKQEIVIFQGWPASGKTTFAKRYFIPAGYVHVNRDTLSTPAKCIKATKEAIAQGKSVVVDNTNPDSASRQSYIEIAEENDIPCRCFVFDVERELAEHLNVLRENRSNGAHPHVPGVAYNTYNKKFEDVTKDEGFTEVRKIKFIPVFNNDKEKEEFFMYT</sequence>
<gene>
    <name evidence="2" type="ORF">C9374_002757</name>
</gene>
<evidence type="ECO:0000256" key="1">
    <source>
        <dbReference type="SAM" id="MobiDB-lite"/>
    </source>
</evidence>
<dbReference type="GeneID" id="68095212"/>
<name>A0AA88GQ42_NAELO</name>
<dbReference type="Pfam" id="PF08645">
    <property type="entry name" value="PNK3P"/>
    <property type="match status" value="1"/>
</dbReference>
<dbReference type="GO" id="GO:0046404">
    <property type="term" value="F:ATP-dependent polydeoxyribonucleotide 5'-hydroxyl-kinase activity"/>
    <property type="evidence" value="ECO:0007669"/>
    <property type="project" value="TreeGrafter"/>
</dbReference>
<accession>A0AA88GQ42</accession>
<evidence type="ECO:0000313" key="2">
    <source>
        <dbReference type="EMBL" id="KAG2386311.1"/>
    </source>
</evidence>
<keyword evidence="3" id="KW-1185">Reference proteome</keyword>
<dbReference type="InterPro" id="IPR006551">
    <property type="entry name" value="Polynucleotide_phosphatase"/>
</dbReference>
<dbReference type="InterPro" id="IPR006549">
    <property type="entry name" value="HAD-SF_hydro_IIIA"/>
</dbReference>
<dbReference type="InterPro" id="IPR027417">
    <property type="entry name" value="P-loop_NTPase"/>
</dbReference>
<dbReference type="GO" id="GO:0046403">
    <property type="term" value="F:polynucleotide 3'-phosphatase activity"/>
    <property type="evidence" value="ECO:0007669"/>
    <property type="project" value="TreeGrafter"/>
</dbReference>
<dbReference type="SUPFAM" id="SSF56784">
    <property type="entry name" value="HAD-like"/>
    <property type="match status" value="1"/>
</dbReference>
<dbReference type="GO" id="GO:0003690">
    <property type="term" value="F:double-stranded DNA binding"/>
    <property type="evidence" value="ECO:0007669"/>
    <property type="project" value="TreeGrafter"/>
</dbReference>
<reference evidence="2 3" key="1">
    <citation type="journal article" date="2018" name="BMC Genomics">
        <title>The genome of Naegleria lovaniensis, the basis for a comparative approach to unravel pathogenicity factors of the human pathogenic amoeba N. fowleri.</title>
        <authorList>
            <person name="Liechti N."/>
            <person name="Schurch N."/>
            <person name="Bruggmann R."/>
            <person name="Wittwer M."/>
        </authorList>
    </citation>
    <scope>NUCLEOTIDE SEQUENCE [LARGE SCALE GENOMIC DNA]</scope>
    <source>
        <strain evidence="2 3">ATCC 30569</strain>
    </source>
</reference>
<dbReference type="NCBIfam" id="TIGR01662">
    <property type="entry name" value="HAD-SF-IIIA"/>
    <property type="match status" value="1"/>
</dbReference>
<dbReference type="PANTHER" id="PTHR12083:SF9">
    <property type="entry name" value="BIFUNCTIONAL POLYNUCLEOTIDE PHOSPHATASE_KINASE"/>
    <property type="match status" value="1"/>
</dbReference>
<dbReference type="InterPro" id="IPR013954">
    <property type="entry name" value="PNK3P"/>
</dbReference>
<dbReference type="EMBL" id="PYSW02000016">
    <property type="protein sequence ID" value="KAG2386311.1"/>
    <property type="molecule type" value="Genomic_DNA"/>
</dbReference>
<comment type="caution">
    <text evidence="2">The sequence shown here is derived from an EMBL/GenBank/DDBJ whole genome shotgun (WGS) entry which is preliminary data.</text>
</comment>
<proteinExistence type="predicted"/>
<feature type="compositionally biased region" description="Acidic residues" evidence="1">
    <location>
        <begin position="15"/>
        <end position="27"/>
    </location>
</feature>
<dbReference type="RefSeq" id="XP_044550303.1">
    <property type="nucleotide sequence ID" value="XM_044692209.1"/>
</dbReference>
<organism evidence="2 3">
    <name type="scientific">Naegleria lovaniensis</name>
    <name type="common">Amoeba</name>
    <dbReference type="NCBI Taxonomy" id="51637"/>
    <lineage>
        <taxon>Eukaryota</taxon>
        <taxon>Discoba</taxon>
        <taxon>Heterolobosea</taxon>
        <taxon>Tetramitia</taxon>
        <taxon>Eutetramitia</taxon>
        <taxon>Vahlkampfiidae</taxon>
        <taxon>Naegleria</taxon>
    </lineage>
</organism>
<evidence type="ECO:0008006" key="4">
    <source>
        <dbReference type="Google" id="ProtNLM"/>
    </source>
</evidence>
<dbReference type="Pfam" id="PF13671">
    <property type="entry name" value="AAA_33"/>
    <property type="match status" value="1"/>
</dbReference>
<dbReference type="Gene3D" id="3.40.50.1000">
    <property type="entry name" value="HAD superfamily/HAD-like"/>
    <property type="match status" value="1"/>
</dbReference>
<dbReference type="GO" id="GO:0006281">
    <property type="term" value="P:DNA repair"/>
    <property type="evidence" value="ECO:0007669"/>
    <property type="project" value="TreeGrafter"/>
</dbReference>
<dbReference type="PANTHER" id="PTHR12083">
    <property type="entry name" value="BIFUNCTIONAL POLYNUCLEOTIDE PHOSPHATASE/KINASE"/>
    <property type="match status" value="1"/>
</dbReference>
<dbReference type="Gene3D" id="3.40.50.300">
    <property type="entry name" value="P-loop containing nucleotide triphosphate hydrolases"/>
    <property type="match status" value="1"/>
</dbReference>
<evidence type="ECO:0000313" key="3">
    <source>
        <dbReference type="Proteomes" id="UP000816034"/>
    </source>
</evidence>
<dbReference type="InterPro" id="IPR023214">
    <property type="entry name" value="HAD_sf"/>
</dbReference>